<dbReference type="GO" id="GO:0019628">
    <property type="term" value="P:urate catabolic process"/>
    <property type="evidence" value="ECO:0007669"/>
    <property type="project" value="TreeGrafter"/>
</dbReference>
<dbReference type="KEGG" id="tsa:AciPR4_3477"/>
<reference evidence="8 9" key="1">
    <citation type="journal article" date="2012" name="Stand. Genomic Sci.">
        <title>Complete genome sequence of Terriglobus saanensis type strain SP1PR4(T), an Acidobacteria from tundra soil.</title>
        <authorList>
            <person name="Rawat S.R."/>
            <person name="Mannisto M.K."/>
            <person name="Starovoytov V."/>
            <person name="Goodwin L."/>
            <person name="Nolan M."/>
            <person name="Hauser L."/>
            <person name="Land M."/>
            <person name="Davenport K.W."/>
            <person name="Woyke T."/>
            <person name="Haggblom M.M."/>
        </authorList>
    </citation>
    <scope>NUCLEOTIDE SEQUENCE</scope>
    <source>
        <strain evidence="9">ATCC BAA-1853 / DSM 23119 / SP1PR4</strain>
    </source>
</reference>
<dbReference type="Gene3D" id="1.10.3330.10">
    <property type="entry name" value="Oxo-4-hydroxy-4-carboxy-5-ureidoimidazoline decarboxylase"/>
    <property type="match status" value="1"/>
</dbReference>
<dbReference type="eggNOG" id="COG3195">
    <property type="taxonomic scope" value="Bacteria"/>
</dbReference>
<dbReference type="GO" id="GO:0051997">
    <property type="term" value="F:2-oxo-4-hydroxy-4-carboxy-5-ureidoimidazoline decarboxylase activity"/>
    <property type="evidence" value="ECO:0007669"/>
    <property type="project" value="UniProtKB-EC"/>
</dbReference>
<keyword evidence="4" id="KW-0659">Purine metabolism</keyword>
<protein>
    <recommendedName>
        <fullName evidence="3">2-oxo-4-hydroxy-4-carboxy-5-ureidoimidazoline decarboxylase</fullName>
        <ecNumber evidence="3">4.1.1.97</ecNumber>
    </recommendedName>
</protein>
<dbReference type="GO" id="GO:0006144">
    <property type="term" value="P:purine nucleobase metabolic process"/>
    <property type="evidence" value="ECO:0007669"/>
    <property type="project" value="UniProtKB-KW"/>
</dbReference>
<comment type="pathway">
    <text evidence="2">Purine metabolism; urate degradation; (S)-allantoin from urate: step 3/3.</text>
</comment>
<dbReference type="NCBIfam" id="NF010372">
    <property type="entry name" value="PRK13798.1"/>
    <property type="match status" value="1"/>
</dbReference>
<sequence length="171" mass="19565">MNDVLTRWNRMSVEDAIGEILPCCGSRAWARGLAGLRPVMLEDSLLQRSDRIWWGLSETDWNEAFRSHPRIGEKNAAGETTPQAVHWSAKEQSNAADLYSVKELMAEGQRAYEEKFGRIFIVCATGKSASEMLAMLDTRMHNDPATELRNAAEQQRQITQLRLRKWMRGER</sequence>
<dbReference type="Pfam" id="PF09349">
    <property type="entry name" value="OHCU_decarbox"/>
    <property type="match status" value="1"/>
</dbReference>
<dbReference type="OrthoDB" id="9787041at2"/>
<dbReference type="PANTHER" id="PTHR43466">
    <property type="entry name" value="2-OXO-4-HYDROXY-4-CARBOXY-5-UREIDOIMIDAZOLINE DECARBOXYLASE-RELATED"/>
    <property type="match status" value="1"/>
</dbReference>
<dbReference type="InterPro" id="IPR036778">
    <property type="entry name" value="OHCU_decarboxylase_sf"/>
</dbReference>
<dbReference type="STRING" id="401053.AciPR4_3477"/>
<evidence type="ECO:0000256" key="3">
    <source>
        <dbReference type="ARBA" id="ARBA00012257"/>
    </source>
</evidence>
<name>E8UXZ7_TERSS</name>
<accession>E8UXZ7</accession>
<dbReference type="EC" id="4.1.1.97" evidence="3"/>
<keyword evidence="9" id="KW-1185">Reference proteome</keyword>
<proteinExistence type="predicted"/>
<dbReference type="EMBL" id="CP002467">
    <property type="protein sequence ID" value="ADV84231.1"/>
    <property type="molecule type" value="Genomic_DNA"/>
</dbReference>
<organism evidence="8 9">
    <name type="scientific">Terriglobus saanensis (strain ATCC BAA-1853 / DSM 23119 / SP1PR4)</name>
    <dbReference type="NCBI Taxonomy" id="401053"/>
    <lineage>
        <taxon>Bacteria</taxon>
        <taxon>Pseudomonadati</taxon>
        <taxon>Acidobacteriota</taxon>
        <taxon>Terriglobia</taxon>
        <taxon>Terriglobales</taxon>
        <taxon>Acidobacteriaceae</taxon>
        <taxon>Terriglobus</taxon>
    </lineage>
</organism>
<evidence type="ECO:0000256" key="4">
    <source>
        <dbReference type="ARBA" id="ARBA00022631"/>
    </source>
</evidence>
<evidence type="ECO:0000256" key="6">
    <source>
        <dbReference type="ARBA" id="ARBA00023239"/>
    </source>
</evidence>
<evidence type="ECO:0000256" key="1">
    <source>
        <dbReference type="ARBA" id="ARBA00001163"/>
    </source>
</evidence>
<dbReference type="AlphaFoldDB" id="E8UXZ7"/>
<dbReference type="InterPro" id="IPR017595">
    <property type="entry name" value="OHCU_decarboxylase-2"/>
</dbReference>
<dbReference type="InterPro" id="IPR018020">
    <property type="entry name" value="OHCU_decarboxylase"/>
</dbReference>
<dbReference type="PANTHER" id="PTHR43466:SF1">
    <property type="entry name" value="2-OXO-4-HYDROXY-4-CARBOXY-5-UREIDOIMIDAZOLINE DECARBOXYLASE-RELATED"/>
    <property type="match status" value="1"/>
</dbReference>
<dbReference type="Proteomes" id="UP000006844">
    <property type="component" value="Chromosome"/>
</dbReference>
<evidence type="ECO:0000256" key="5">
    <source>
        <dbReference type="ARBA" id="ARBA00022793"/>
    </source>
</evidence>
<dbReference type="SUPFAM" id="SSF158694">
    <property type="entry name" value="UraD-Like"/>
    <property type="match status" value="1"/>
</dbReference>
<evidence type="ECO:0000256" key="2">
    <source>
        <dbReference type="ARBA" id="ARBA00004754"/>
    </source>
</evidence>
<feature type="domain" description="Oxo-4-hydroxy-4-carboxy-5-ureidoimidazoline decarboxylase" evidence="7">
    <location>
        <begin position="9"/>
        <end position="164"/>
    </location>
</feature>
<evidence type="ECO:0000313" key="9">
    <source>
        <dbReference type="Proteomes" id="UP000006844"/>
    </source>
</evidence>
<evidence type="ECO:0000313" key="8">
    <source>
        <dbReference type="EMBL" id="ADV84231.1"/>
    </source>
</evidence>
<evidence type="ECO:0000259" key="7">
    <source>
        <dbReference type="Pfam" id="PF09349"/>
    </source>
</evidence>
<dbReference type="NCBIfam" id="TIGR03180">
    <property type="entry name" value="UraD_2"/>
    <property type="match status" value="1"/>
</dbReference>
<comment type="catalytic activity">
    <reaction evidence="1">
        <text>5-hydroxy-2-oxo-4-ureido-2,5-dihydro-1H-imidazole-5-carboxylate + H(+) = (S)-allantoin + CO2</text>
        <dbReference type="Rhea" id="RHEA:26301"/>
        <dbReference type="ChEBI" id="CHEBI:15378"/>
        <dbReference type="ChEBI" id="CHEBI:15678"/>
        <dbReference type="ChEBI" id="CHEBI:16526"/>
        <dbReference type="ChEBI" id="CHEBI:58639"/>
        <dbReference type="EC" id="4.1.1.97"/>
    </reaction>
</comment>
<dbReference type="HOGENOM" id="CLU_092522_2_1_0"/>
<gene>
    <name evidence="8" type="ordered locus">AciPR4_3477</name>
</gene>
<keyword evidence="6" id="KW-0456">Lyase</keyword>
<dbReference type="RefSeq" id="WP_013569961.1">
    <property type="nucleotide sequence ID" value="NC_014963.1"/>
</dbReference>
<keyword evidence="5" id="KW-0210">Decarboxylase</keyword>